<dbReference type="Gene3D" id="2.60.40.1120">
    <property type="entry name" value="Carboxypeptidase-like, regulatory domain"/>
    <property type="match status" value="1"/>
</dbReference>
<evidence type="ECO:0000256" key="4">
    <source>
        <dbReference type="ARBA" id="ARBA00022692"/>
    </source>
</evidence>
<reference evidence="10" key="1">
    <citation type="submission" date="2020-10" db="EMBL/GenBank/DDBJ databases">
        <authorList>
            <person name="Lu T."/>
            <person name="Wang Q."/>
            <person name="Han X."/>
        </authorList>
    </citation>
    <scope>NUCLEOTIDE SEQUENCE</scope>
    <source>
        <strain evidence="10">WQ 366</strain>
    </source>
</reference>
<dbReference type="SUPFAM" id="SSF49464">
    <property type="entry name" value="Carboxypeptidase regulatory domain-like"/>
    <property type="match status" value="1"/>
</dbReference>
<name>A0ABS7Z912_9SPHI</name>
<comment type="similarity">
    <text evidence="7">Belongs to the TonB-dependent receptor family.</text>
</comment>
<feature type="signal peptide" evidence="8">
    <location>
        <begin position="1"/>
        <end position="33"/>
    </location>
</feature>
<dbReference type="InterPro" id="IPR008969">
    <property type="entry name" value="CarboxyPept-like_regulatory"/>
</dbReference>
<keyword evidence="5 7" id="KW-0472">Membrane</keyword>
<dbReference type="SUPFAM" id="SSF56935">
    <property type="entry name" value="Porins"/>
    <property type="match status" value="1"/>
</dbReference>
<dbReference type="Proteomes" id="UP001165302">
    <property type="component" value="Unassembled WGS sequence"/>
</dbReference>
<keyword evidence="4 7" id="KW-0812">Transmembrane</keyword>
<sequence length="1033" mass="115883">MDVLNRNTVTWKLICKTFLLGVLSVLISNNVSAQNRTSISGRIVDSESKAPLVGVSVKIDGSKNSATSNKEGDYTIYGDVAPNKITFTFLGYKTKVISLKEKMTVLNVELETDSKNIDEVVVTGMFERKKESFSGIAKTVSGEELRMIGTQNVVQSLRSLDPSFILVENNLGGSDPNRLANIELRGKTSVSNVDQNGALIDQTGLNPNLPLFILNGFESSLREITDLDINRILSVTILKDAASAAIYGARSANGVVVVETIRPRPGKMNLSFTSSTSFQIPDLSDYNMMNAKEKLEYEILAGRYDAQNAQLYDYVIQERFKNKRQKMVEEGVNTYWLIKPLDKIAISNNNSVFIDGGADEFQYSLGANLNSVDGIMKSSGRKTWGANADFVYRNNRFNISNKVFISGNRAQESPYGSFATYVNINPYYKSDQNDRYLEETPTGFNGRSVYRVSNPLYNAQLNSERYSTGLNINNILSFNYDINTAFRVVGAGRILKSMNNSVNFVSPLDTRFDNSIIEEKGMYSDSKSDGLEYSGNIGVTYNKVFNIKHVFTANTRFDIQEENRKTLGLTAVGFPTGVDGNPAFAYSYQPNSRPFVDFPTKVRRVNALISTNYSYANSYFADFTYRIDGSTAFGSAKKYSPFWSIGAGWVMHNEEFLKNSNWISKAILRANIGTTGNQNFGNFLSATVYNLENISNKFGQSLFHTGVGNPNLNWQKTMNSSVGLDMGLLEDRIRFVLNAYQKITDPLILTIDMPLSNAIRNYATNLGSMTYRGVEADISYSPIYRLNDRVIWTLRVFGSVYKSKYGGFDDSNVGVMNEILTSNAYLQRFQNGNSPDDLWSYKSLGIDPSSGREVFLDKDDKYIFDYNEANIRVVGSGRPLVEGVMNSNLRLKNFNFNVAFRYNIGASKFNNALYNKVENISFDELEFNQDRRALELRWKNPGEIAQFKGIKETSLTPISSRFIQKETYFSGESISVGYDFQSTKHVWLSSVGLKSLRFTGYMNDIFRVSNVLSERGLDYPFSRSVSFSINANF</sequence>
<evidence type="ECO:0000259" key="9">
    <source>
        <dbReference type="Pfam" id="PF07715"/>
    </source>
</evidence>
<organism evidence="10 11">
    <name type="scientific">Sphingobacterium bovistauri</name>
    <dbReference type="NCBI Taxonomy" id="2781959"/>
    <lineage>
        <taxon>Bacteria</taxon>
        <taxon>Pseudomonadati</taxon>
        <taxon>Bacteroidota</taxon>
        <taxon>Sphingobacteriia</taxon>
        <taxon>Sphingobacteriales</taxon>
        <taxon>Sphingobacteriaceae</taxon>
        <taxon>Sphingobacterium</taxon>
    </lineage>
</organism>
<dbReference type="RefSeq" id="WP_225555041.1">
    <property type="nucleotide sequence ID" value="NZ_JADEYP010000041.1"/>
</dbReference>
<keyword evidence="11" id="KW-1185">Reference proteome</keyword>
<evidence type="ECO:0000313" key="10">
    <source>
        <dbReference type="EMBL" id="MCA5006683.1"/>
    </source>
</evidence>
<dbReference type="PROSITE" id="PS52016">
    <property type="entry name" value="TONB_DEPENDENT_REC_3"/>
    <property type="match status" value="1"/>
</dbReference>
<feature type="chain" id="PRO_5046310400" evidence="8">
    <location>
        <begin position="34"/>
        <end position="1033"/>
    </location>
</feature>
<evidence type="ECO:0000256" key="6">
    <source>
        <dbReference type="ARBA" id="ARBA00023237"/>
    </source>
</evidence>
<comment type="subcellular location">
    <subcellularLocation>
        <location evidence="1 7">Cell outer membrane</location>
        <topology evidence="1 7">Multi-pass membrane protein</topology>
    </subcellularLocation>
</comment>
<keyword evidence="6 7" id="KW-0998">Cell outer membrane</keyword>
<dbReference type="NCBIfam" id="TIGR04057">
    <property type="entry name" value="SusC_RagA_signa"/>
    <property type="match status" value="1"/>
</dbReference>
<dbReference type="Pfam" id="PF13715">
    <property type="entry name" value="CarbopepD_reg_2"/>
    <property type="match status" value="1"/>
</dbReference>
<accession>A0ABS7Z912</accession>
<dbReference type="Gene3D" id="2.40.170.20">
    <property type="entry name" value="TonB-dependent receptor, beta-barrel domain"/>
    <property type="match status" value="1"/>
</dbReference>
<evidence type="ECO:0000313" key="11">
    <source>
        <dbReference type="Proteomes" id="UP001165302"/>
    </source>
</evidence>
<evidence type="ECO:0000256" key="7">
    <source>
        <dbReference type="PROSITE-ProRule" id="PRU01360"/>
    </source>
</evidence>
<proteinExistence type="inferred from homology"/>
<dbReference type="EMBL" id="JADEYP010000041">
    <property type="protein sequence ID" value="MCA5006683.1"/>
    <property type="molecule type" value="Genomic_DNA"/>
</dbReference>
<dbReference type="InterPro" id="IPR023997">
    <property type="entry name" value="TonB-dep_OMP_SusC/RagA_CS"/>
</dbReference>
<feature type="domain" description="TonB-dependent receptor plug" evidence="9">
    <location>
        <begin position="132"/>
        <end position="255"/>
    </location>
</feature>
<keyword evidence="2 7" id="KW-0813">Transport</keyword>
<keyword evidence="3 7" id="KW-1134">Transmembrane beta strand</keyword>
<dbReference type="InterPro" id="IPR037066">
    <property type="entry name" value="Plug_dom_sf"/>
</dbReference>
<comment type="caution">
    <text evidence="10">The sequence shown here is derived from an EMBL/GenBank/DDBJ whole genome shotgun (WGS) entry which is preliminary data.</text>
</comment>
<dbReference type="Gene3D" id="2.170.130.10">
    <property type="entry name" value="TonB-dependent receptor, plug domain"/>
    <property type="match status" value="1"/>
</dbReference>
<evidence type="ECO:0000256" key="5">
    <source>
        <dbReference type="ARBA" id="ARBA00023136"/>
    </source>
</evidence>
<dbReference type="InterPro" id="IPR012910">
    <property type="entry name" value="Plug_dom"/>
</dbReference>
<dbReference type="NCBIfam" id="TIGR04056">
    <property type="entry name" value="OMP_RagA_SusC"/>
    <property type="match status" value="1"/>
</dbReference>
<gene>
    <name evidence="10" type="ORF">IPZ78_16200</name>
</gene>
<dbReference type="InterPro" id="IPR039426">
    <property type="entry name" value="TonB-dep_rcpt-like"/>
</dbReference>
<evidence type="ECO:0000256" key="8">
    <source>
        <dbReference type="SAM" id="SignalP"/>
    </source>
</evidence>
<evidence type="ECO:0000256" key="2">
    <source>
        <dbReference type="ARBA" id="ARBA00022448"/>
    </source>
</evidence>
<evidence type="ECO:0000256" key="1">
    <source>
        <dbReference type="ARBA" id="ARBA00004571"/>
    </source>
</evidence>
<keyword evidence="8" id="KW-0732">Signal</keyword>
<dbReference type="InterPro" id="IPR023996">
    <property type="entry name" value="TonB-dep_OMP_SusC/RagA"/>
</dbReference>
<dbReference type="InterPro" id="IPR036942">
    <property type="entry name" value="Beta-barrel_TonB_sf"/>
</dbReference>
<protein>
    <submittedName>
        <fullName evidence="10">SusC/RagA family TonB-linked outer membrane protein</fullName>
    </submittedName>
</protein>
<evidence type="ECO:0000256" key="3">
    <source>
        <dbReference type="ARBA" id="ARBA00022452"/>
    </source>
</evidence>
<dbReference type="Pfam" id="PF07715">
    <property type="entry name" value="Plug"/>
    <property type="match status" value="1"/>
</dbReference>